<accession>A0B7M3</accession>
<dbReference type="EC" id="4.1.1.5" evidence="4"/>
<dbReference type="CDD" id="cd17299">
    <property type="entry name" value="acetolactate_decarboxylase"/>
    <property type="match status" value="1"/>
</dbReference>
<dbReference type="KEGG" id="mtp:Mthe_0909"/>
<name>A0B7M3_METTP</name>
<proteinExistence type="inferred from homology"/>
<dbReference type="STRING" id="349307.Mthe_0909"/>
<comment type="pathway">
    <text evidence="2">Polyol metabolism; (R,R)-butane-2,3-diol biosynthesis; (R,R)-butane-2,3-diol from pyruvate: step 2/3.</text>
</comment>
<keyword evidence="7" id="KW-0005">Acetoin biosynthesis</keyword>
<dbReference type="PANTHER" id="PTHR35524:SF1">
    <property type="entry name" value="ALPHA-ACETOLACTATE DECARBOXYLASE"/>
    <property type="match status" value="1"/>
</dbReference>
<keyword evidence="8 9" id="KW-0456">Lyase</keyword>
<comment type="similarity">
    <text evidence="3">Belongs to the alpha-acetolactate decarboxylase family.</text>
</comment>
<evidence type="ECO:0000313" key="10">
    <source>
        <dbReference type="Proteomes" id="UP000000674"/>
    </source>
</evidence>
<dbReference type="SUPFAM" id="SSF117856">
    <property type="entry name" value="AF0104/ALDC/Ptd012-like"/>
    <property type="match status" value="1"/>
</dbReference>
<keyword evidence="6" id="KW-0210">Decarboxylase</keyword>
<dbReference type="AlphaFoldDB" id="A0B7M3"/>
<dbReference type="PIRSF" id="PIRSF001332">
    <property type="entry name" value="Acetolac_decarb"/>
    <property type="match status" value="1"/>
</dbReference>
<evidence type="ECO:0000256" key="6">
    <source>
        <dbReference type="ARBA" id="ARBA00022793"/>
    </source>
</evidence>
<organism evidence="9 10">
    <name type="scientific">Methanothrix thermoacetophila (strain DSM 6194 / JCM 14653 / NBRC 101360 / PT)</name>
    <name type="common">Methanosaeta thermophila</name>
    <dbReference type="NCBI Taxonomy" id="349307"/>
    <lineage>
        <taxon>Archaea</taxon>
        <taxon>Methanobacteriati</taxon>
        <taxon>Methanobacteriota</taxon>
        <taxon>Stenosarchaea group</taxon>
        <taxon>Methanomicrobia</taxon>
        <taxon>Methanotrichales</taxon>
        <taxon>Methanotrichaceae</taxon>
        <taxon>Methanothrix</taxon>
    </lineage>
</organism>
<evidence type="ECO:0000313" key="9">
    <source>
        <dbReference type="EMBL" id="ABK14697.1"/>
    </source>
</evidence>
<dbReference type="RefSeq" id="WP_011696092.1">
    <property type="nucleotide sequence ID" value="NC_008553.1"/>
</dbReference>
<dbReference type="PANTHER" id="PTHR35524">
    <property type="entry name" value="ALPHA-ACETOLACTATE DECARBOXYLASE"/>
    <property type="match status" value="1"/>
</dbReference>
<dbReference type="InterPro" id="IPR005128">
    <property type="entry name" value="Acetolactate_a_deCO2ase"/>
</dbReference>
<evidence type="ECO:0000256" key="2">
    <source>
        <dbReference type="ARBA" id="ARBA00005170"/>
    </source>
</evidence>
<dbReference type="UniPathway" id="UPA00626">
    <property type="reaction ID" value="UER00678"/>
</dbReference>
<dbReference type="Gene3D" id="3.30.1330.80">
    <property type="entry name" value="Hypothetical protein, similar to alpha- acetolactate decarboxylase, domain 2"/>
    <property type="match status" value="2"/>
</dbReference>
<reference evidence="9 10" key="1">
    <citation type="submission" date="2006-10" db="EMBL/GenBank/DDBJ databases">
        <title>Complete sequence of Methanosaeta thermophila PT.</title>
        <authorList>
            <consortium name="US DOE Joint Genome Institute"/>
            <person name="Copeland A."/>
            <person name="Lucas S."/>
            <person name="Lapidus A."/>
            <person name="Barry K."/>
            <person name="Detter J.C."/>
            <person name="Glavina del Rio T."/>
            <person name="Hammon N."/>
            <person name="Israni S."/>
            <person name="Pitluck S."/>
            <person name="Chain P."/>
            <person name="Malfatti S."/>
            <person name="Shin M."/>
            <person name="Vergez L."/>
            <person name="Schmutz J."/>
            <person name="Larimer F."/>
            <person name="Land M."/>
            <person name="Hauser L."/>
            <person name="Kyrpides N."/>
            <person name="Kim E."/>
            <person name="Smith K.S."/>
            <person name="Ingram-Smith C."/>
            <person name="Richardson P."/>
        </authorList>
    </citation>
    <scope>NUCLEOTIDE SEQUENCE [LARGE SCALE GENOMIC DNA]</scope>
    <source>
        <strain evidence="10">DSM 6194 / JCM 14653 / NBRC 101360 / PT</strain>
    </source>
</reference>
<evidence type="ECO:0000256" key="1">
    <source>
        <dbReference type="ARBA" id="ARBA00001784"/>
    </source>
</evidence>
<dbReference type="GeneID" id="4462373"/>
<dbReference type="GO" id="GO:0045151">
    <property type="term" value="P:acetoin biosynthetic process"/>
    <property type="evidence" value="ECO:0007669"/>
    <property type="project" value="UniProtKB-KW"/>
</dbReference>
<comment type="catalytic activity">
    <reaction evidence="1">
        <text>(2S)-2-acetolactate + H(+) = (R)-acetoin + CO2</text>
        <dbReference type="Rhea" id="RHEA:21580"/>
        <dbReference type="ChEBI" id="CHEBI:15378"/>
        <dbReference type="ChEBI" id="CHEBI:15686"/>
        <dbReference type="ChEBI" id="CHEBI:16526"/>
        <dbReference type="ChEBI" id="CHEBI:58476"/>
        <dbReference type="EC" id="4.1.1.5"/>
    </reaction>
</comment>
<sequence>MRHFIETVAILLIMSMPICSPAGSGDVLFQVSTISALMDGAFDGSVAFGDLKKHGDFGLGTFDALDGEMVGLDGRFYQVRADGSVHEVNDSMLTPFADVTFFDPDDAVALSSSNMTEVERSLEELLPTRNIFYAIRIDGTFSHVRARSVPAQIRPYTNLTIAVTNQSIFELYNQSGTAVGFWTPSYASGLNVPGYHLHFINDERTAGGHLLDFHLTNGSASIDYTDIFMMVLPANEGFRRAELEGMDLEATKDVENVRTG</sequence>
<evidence type="ECO:0000256" key="5">
    <source>
        <dbReference type="ARBA" id="ARBA00020164"/>
    </source>
</evidence>
<dbReference type="HOGENOM" id="CLU_072561_0_0_2"/>
<dbReference type="NCBIfam" id="TIGR01252">
    <property type="entry name" value="acetolac_decarb"/>
    <property type="match status" value="1"/>
</dbReference>
<dbReference type="EMBL" id="CP000477">
    <property type="protein sequence ID" value="ABK14697.1"/>
    <property type="molecule type" value="Genomic_DNA"/>
</dbReference>
<evidence type="ECO:0000256" key="4">
    <source>
        <dbReference type="ARBA" id="ARBA00013204"/>
    </source>
</evidence>
<gene>
    <name evidence="9" type="ordered locus">Mthe_0909</name>
</gene>
<dbReference type="Proteomes" id="UP000000674">
    <property type="component" value="Chromosome"/>
</dbReference>
<dbReference type="GO" id="GO:0047605">
    <property type="term" value="F:acetolactate decarboxylase activity"/>
    <property type="evidence" value="ECO:0007669"/>
    <property type="project" value="UniProtKB-EC"/>
</dbReference>
<protein>
    <recommendedName>
        <fullName evidence="5">Alpha-acetolactate decarboxylase</fullName>
        <ecNumber evidence="4">4.1.1.5</ecNumber>
    </recommendedName>
</protein>
<dbReference type="OrthoDB" id="81038at2157"/>
<evidence type="ECO:0000256" key="8">
    <source>
        <dbReference type="ARBA" id="ARBA00023239"/>
    </source>
</evidence>
<evidence type="ECO:0000256" key="3">
    <source>
        <dbReference type="ARBA" id="ARBA00007106"/>
    </source>
</evidence>
<dbReference type="Pfam" id="PF03306">
    <property type="entry name" value="AAL_decarboxy"/>
    <property type="match status" value="1"/>
</dbReference>
<evidence type="ECO:0000256" key="7">
    <source>
        <dbReference type="ARBA" id="ARBA00023061"/>
    </source>
</evidence>
<keyword evidence="10" id="KW-1185">Reference proteome</keyword>